<accession>A0A4Q9LR56</accession>
<organism evidence="2 3">
    <name type="scientific">Hamiltosporidium tvaerminnensis</name>
    <dbReference type="NCBI Taxonomy" id="1176355"/>
    <lineage>
        <taxon>Eukaryota</taxon>
        <taxon>Fungi</taxon>
        <taxon>Fungi incertae sedis</taxon>
        <taxon>Microsporidia</taxon>
        <taxon>Dubosqiidae</taxon>
        <taxon>Hamiltosporidium</taxon>
    </lineage>
</organism>
<protein>
    <submittedName>
        <fullName evidence="2">Uncharacterized protein</fullName>
    </submittedName>
</protein>
<dbReference type="Proteomes" id="UP000292282">
    <property type="component" value="Unassembled WGS sequence"/>
</dbReference>
<dbReference type="EMBL" id="PITK01001578">
    <property type="protein sequence ID" value="TBU10737.1"/>
    <property type="molecule type" value="Genomic_DNA"/>
</dbReference>
<evidence type="ECO:0000313" key="3">
    <source>
        <dbReference type="Proteomes" id="UP000292282"/>
    </source>
</evidence>
<feature type="region of interest" description="Disordered" evidence="1">
    <location>
        <begin position="118"/>
        <end position="152"/>
    </location>
</feature>
<keyword evidence="3" id="KW-1185">Reference proteome</keyword>
<name>A0A4Q9LR56_9MICR</name>
<dbReference type="AlphaFoldDB" id="A0A4Q9LR56"/>
<evidence type="ECO:0000256" key="1">
    <source>
        <dbReference type="SAM" id="MobiDB-lite"/>
    </source>
</evidence>
<feature type="compositionally biased region" description="Polar residues" evidence="1">
    <location>
        <begin position="134"/>
        <end position="143"/>
    </location>
</feature>
<proteinExistence type="predicted"/>
<comment type="caution">
    <text evidence="2">The sequence shown here is derived from an EMBL/GenBank/DDBJ whole genome shotgun (WGS) entry which is preliminary data.</text>
</comment>
<reference evidence="2 3" key="1">
    <citation type="submission" date="2017-12" db="EMBL/GenBank/DDBJ databases">
        <authorList>
            <person name="Pombert J.-F."/>
            <person name="Haag K.L."/>
            <person name="Ebert D."/>
        </authorList>
    </citation>
    <scope>NUCLEOTIDE SEQUENCE [LARGE SCALE GENOMIC DNA]</scope>
    <source>
        <strain evidence="2">IL-G-3</strain>
    </source>
</reference>
<sequence>MYYGDQKALGHYYNRRYNELVRCLEFRLLNDYKLKSSKRINSHSVQEILENEYAKIRITLIKVGITFQDSLQIVRTRKPRKYNLLANEKIHSIDCTQEEGRKERQYFLLKEAEMHEEQISPLKHASNQEDSLKTKNNTPTISEGETMLKKPA</sequence>
<dbReference type="VEuPathDB" id="MicrosporidiaDB:CWI38_1578p0010"/>
<dbReference type="OrthoDB" id="2192717at2759"/>
<evidence type="ECO:0000313" key="2">
    <source>
        <dbReference type="EMBL" id="TBU10737.1"/>
    </source>
</evidence>
<gene>
    <name evidence="2" type="ORF">CWI38_1578p0010</name>
</gene>